<evidence type="ECO:0000256" key="2">
    <source>
        <dbReference type="ARBA" id="ARBA00022645"/>
    </source>
</evidence>
<dbReference type="InterPro" id="IPR029058">
    <property type="entry name" value="AB_hydrolase_fold"/>
</dbReference>
<keyword evidence="9" id="KW-1185">Reference proteome</keyword>
<evidence type="ECO:0000256" key="3">
    <source>
        <dbReference type="ARBA" id="ARBA00022670"/>
    </source>
</evidence>
<dbReference type="STRING" id="183478.A0A364MXS0"/>
<feature type="compositionally biased region" description="Acidic residues" evidence="6">
    <location>
        <begin position="1229"/>
        <end position="1240"/>
    </location>
</feature>
<evidence type="ECO:0000313" key="9">
    <source>
        <dbReference type="Proteomes" id="UP000249619"/>
    </source>
</evidence>
<feature type="signal peptide" evidence="7">
    <location>
        <begin position="1"/>
        <end position="19"/>
    </location>
</feature>
<dbReference type="PANTHER" id="PTHR11802">
    <property type="entry name" value="SERINE PROTEASE FAMILY S10 SERINE CARBOXYPEPTIDASE"/>
    <property type="match status" value="1"/>
</dbReference>
<feature type="compositionally biased region" description="Polar residues" evidence="6">
    <location>
        <begin position="1905"/>
        <end position="1914"/>
    </location>
</feature>
<feature type="region of interest" description="Disordered" evidence="6">
    <location>
        <begin position="933"/>
        <end position="963"/>
    </location>
</feature>
<keyword evidence="5" id="KW-0325">Glycoprotein</keyword>
<feature type="compositionally biased region" description="Gly residues" evidence="6">
    <location>
        <begin position="1919"/>
        <end position="1929"/>
    </location>
</feature>
<feature type="compositionally biased region" description="Polar residues" evidence="6">
    <location>
        <begin position="731"/>
        <end position="743"/>
    </location>
</feature>
<dbReference type="InterPro" id="IPR001563">
    <property type="entry name" value="Peptidase_S10"/>
</dbReference>
<dbReference type="PANTHER" id="PTHR11802:SF64">
    <property type="entry name" value="CARBOXYPEPTIDASE"/>
    <property type="match status" value="1"/>
</dbReference>
<name>A0A364MXS0_STELY</name>
<dbReference type="GO" id="GO:0004185">
    <property type="term" value="F:serine-type carboxypeptidase activity"/>
    <property type="evidence" value="ECO:0007669"/>
    <property type="project" value="InterPro"/>
</dbReference>
<keyword evidence="3" id="KW-0645">Protease</keyword>
<keyword evidence="2 8" id="KW-0121">Carboxypeptidase</keyword>
<sequence length="1982" mass="214289">MKRTSKLVATPLLVAGTLAQFVPAPTDLITKEGYANVSVRYKEVPAGICEMNPDVKSYSGYADVSENQHIFWWFFEARNQDPTDAPLTVWINGGPGSSSMIGLFQELGPCGIGPDLKPFDNPYSWTNASNMLFIDQPTDVGFSYSIPIPGYSDGSYIIELPDTTCPDYAENYGTCGTYSKPDVTLTANTTEGAAPNMWKTLQGFMGAFPEYSRNGFSFTTESYGGHYAPVFNAYFLDQNAKNISGAHKIELENVLIGNGWFDPLVQYQAYYNYSVYPGNTYDYDPYNQTVKDEWYNNLYGPGNCVDRTKQCYETGWNSVCASADNFCYSKVEFMYDQYSGRDEYDMRFLTPDPFPYGYYADYLNLPEVQQAVGAFQNFSQSASTVSSAFGSTGDDDRRSGTIEACQKLLDAGVQVMLYYGDADYNCNWLGGQVVADMINATGYSEAGFTNISTSDGIVHGQVKQSGLFSFLRIYESGHEVPFYQPLAALEIFERALKQVDIATGTEKVGTDYMTVGTPTSEYREGNATMQFEVIPANATYNTVLNGPDPEPTWAVEEEVARRALRKRNCNGLGNVIGVSVYVVDSGARGVRQRVRATGLSRGKEAEIKVSTDRAPPHPEQVHAKTVARAFQKSRWRQTGAGRSPASGCRMNLGKGWERWSGGRISIRGSDQEAEQHRFPALPASARCSAPSHAYLITADTGPRAIDAGARCPLHARACSTKKRDCGRAATRNTVMAPSGSSMFSKLRHGHAKRNASNVASPEPVASPAAYPLSSPASQSTEHFSSPRFNDNASHASGSPISPYPPQLPPIARVASKLDKAASPSSPQNTASHHSGSPGGSSSSKMAQDRSMLSPPQRTHSPLSPAQEKKPLSARSNMGTTPTSLHPPGQGLPQKTEPAPRSGTPSQSSTHLAPSVISPSYSIYSKSQTSLLSGISDKLTGNSKASSTPTTAPTKSKSRLNLRNPMSLLMRRRPGPALDPLADESLVTQRSPANLPPMPDNYDPSIRGKIVHDFNAPRLNRGYSQNTQLEGDEGQHEVARASPPKIDKEHTPVFHEHFDDDTSYEQSQAAIRAETLVNKDFLARNSVQFPPPGHSPPLPPQPKVSTPPPPPPPPEASLPPRPPFQAFDSGNSVLSPVQESENALDVSTDVTPRKKKSTKATPPPARSRATSVTDPSFQPAGLPAHFSSRASRFSFQTSGGTDSAQEKLLEERHKAKEAEKKQARNSTNSVEDEYDDYGMDDYDDMDGGYDEEIPMLGEEDEFGGGLGDQTLDSGMNNLDFSSLSLQQGMNNPMNPLGQMQMPVDMNGNPIGFAMSEEMLQQYQMLAMGGQNIMQSPENLKTEGLGLTGLRDEPDDSSPIKAPDVHIDTAPSNNDQQVSSGLDLDDDMYFDDGLIGDQEDVDPTEFDESVFDDPDGPLYERKVKFAEEDPTSTTHRSRAYDVLSSETGYEADDDTVFKHLEKSEPSLAHKTSIAQQRPVPSFDNLSAYHSALADAATRAEAAGRFTRKASVDMGQPVSDADEFSSVSNSRPSLVPDDGRFSIDTTGFPADDEIYGMSSGFMDDYDYSDFDSAMEDDPIIAAANAEALAYDDEGFYGQEFGFYASAVGESPSAWGGFFGPSGLGRTVSGRNAVREPNLTPITERSEYSTRNSFISLNHFRDGQQPLSSPALAQLARMSPYGGFFGQEDEDMSLDALMKLRKGAFGGSVASLPGSTSNSPRTSSPMGMQFVPRATSPAGNRMREHPPSFIESSYSSNNISSEYQPNDDTDPNEEDDQGLMDAVNGEYASGHSGSEDSSGGGERPESPTLTPSDYNSLSSPTGYGVGNEAPLLPPISELYAQHNLSMAMSQGSISATSPSNISLPPVSPFPMPSPYLPQNNNNRPPNPPSIDTSLSSPSTAGGAVRRQSLGLSPVSNPSPITPSGGGGSAGGWNRGHSRKGSAADSVTYVREHDGAGEGRWVLERRRTAESGELELVGREIVEGGRI</sequence>
<comment type="similarity">
    <text evidence="1">Belongs to the peptidase S10 family.</text>
</comment>
<feature type="chain" id="PRO_5016849910" evidence="7">
    <location>
        <begin position="20"/>
        <end position="1982"/>
    </location>
</feature>
<dbReference type="GO" id="GO:0000324">
    <property type="term" value="C:fungal-type vacuole"/>
    <property type="evidence" value="ECO:0007669"/>
    <property type="project" value="TreeGrafter"/>
</dbReference>
<feature type="region of interest" description="Disordered" evidence="6">
    <location>
        <begin position="1847"/>
        <end position="1955"/>
    </location>
</feature>
<feature type="compositionally biased region" description="Polar residues" evidence="6">
    <location>
        <begin position="1803"/>
        <end position="1817"/>
    </location>
</feature>
<keyword evidence="4" id="KW-0378">Hydrolase</keyword>
<feature type="compositionally biased region" description="Basic and acidic residues" evidence="6">
    <location>
        <begin position="1945"/>
        <end position="1955"/>
    </location>
</feature>
<feature type="region of interest" description="Disordered" evidence="6">
    <location>
        <begin position="1703"/>
        <end position="1818"/>
    </location>
</feature>
<feature type="region of interest" description="Disordered" evidence="6">
    <location>
        <begin position="1024"/>
        <end position="1070"/>
    </location>
</feature>
<feature type="compositionally biased region" description="Polar residues" evidence="6">
    <location>
        <begin position="778"/>
        <end position="796"/>
    </location>
</feature>
<accession>A0A364MXS0</accession>
<evidence type="ECO:0000256" key="1">
    <source>
        <dbReference type="ARBA" id="ARBA00009431"/>
    </source>
</evidence>
<evidence type="ECO:0000256" key="6">
    <source>
        <dbReference type="SAM" id="MobiDB-lite"/>
    </source>
</evidence>
<evidence type="ECO:0000256" key="5">
    <source>
        <dbReference type="ARBA" id="ARBA00023180"/>
    </source>
</evidence>
<comment type="caution">
    <text evidence="8">The sequence shown here is derived from an EMBL/GenBank/DDBJ whole genome shotgun (WGS) entry which is preliminary data.</text>
</comment>
<feature type="compositionally biased region" description="Basic and acidic residues" evidence="6">
    <location>
        <begin position="1032"/>
        <end position="1059"/>
    </location>
</feature>
<proteinExistence type="inferred from homology"/>
<dbReference type="Proteomes" id="UP000249619">
    <property type="component" value="Unassembled WGS sequence"/>
</dbReference>
<protein>
    <submittedName>
        <fullName evidence="8">Peptidase serine carboxypeptidase</fullName>
    </submittedName>
</protein>
<feature type="compositionally biased region" description="Pro residues" evidence="6">
    <location>
        <begin position="1861"/>
        <end position="1871"/>
    </location>
</feature>
<reference evidence="9" key="1">
    <citation type="submission" date="2018-05" db="EMBL/GenBank/DDBJ databases">
        <title>Draft genome sequence of Stemphylium lycopersici strain CIDEFI 213.</title>
        <authorList>
            <person name="Medina R."/>
            <person name="Franco M.E.E."/>
            <person name="Lucentini C.G."/>
            <person name="Saparrat M.C.N."/>
            <person name="Balatti P.A."/>
        </authorList>
    </citation>
    <scope>NUCLEOTIDE SEQUENCE [LARGE SCALE GENOMIC DNA]</scope>
    <source>
        <strain evidence="9">CIDEFI 213</strain>
    </source>
</reference>
<feature type="compositionally biased region" description="Polar residues" evidence="6">
    <location>
        <begin position="1127"/>
        <end position="1140"/>
    </location>
</feature>
<feature type="region of interest" description="Disordered" evidence="6">
    <location>
        <begin position="1082"/>
        <end position="1240"/>
    </location>
</feature>
<gene>
    <name evidence="8" type="ORF">DDE83_006837</name>
</gene>
<feature type="compositionally biased region" description="Polar residues" evidence="6">
    <location>
        <begin position="1885"/>
        <end position="1895"/>
    </location>
</feature>
<organism evidence="8 9">
    <name type="scientific">Stemphylium lycopersici</name>
    <name type="common">Tomato gray leaf spot disease fungus</name>
    <name type="synonym">Thyrospora lycopersici</name>
    <dbReference type="NCBI Taxonomy" id="183478"/>
    <lineage>
        <taxon>Eukaryota</taxon>
        <taxon>Fungi</taxon>
        <taxon>Dikarya</taxon>
        <taxon>Ascomycota</taxon>
        <taxon>Pezizomycotina</taxon>
        <taxon>Dothideomycetes</taxon>
        <taxon>Pleosporomycetidae</taxon>
        <taxon>Pleosporales</taxon>
        <taxon>Pleosporineae</taxon>
        <taxon>Pleosporaceae</taxon>
        <taxon>Stemphylium</taxon>
    </lineage>
</organism>
<dbReference type="PRINTS" id="PR00724">
    <property type="entry name" value="CRBOXYPTASEC"/>
</dbReference>
<feature type="compositionally biased region" description="Pro residues" evidence="6">
    <location>
        <begin position="1088"/>
        <end position="1122"/>
    </location>
</feature>
<feature type="compositionally biased region" description="Low complexity" evidence="6">
    <location>
        <begin position="1746"/>
        <end position="1760"/>
    </location>
</feature>
<feature type="compositionally biased region" description="Polar residues" evidence="6">
    <location>
        <begin position="853"/>
        <end position="863"/>
    </location>
</feature>
<dbReference type="SUPFAM" id="SSF53474">
    <property type="entry name" value="alpha/beta-Hydrolases"/>
    <property type="match status" value="1"/>
</dbReference>
<feature type="compositionally biased region" description="Polar residues" evidence="6">
    <location>
        <begin position="1709"/>
        <end position="1722"/>
    </location>
</feature>
<feature type="region of interest" description="Disordered" evidence="6">
    <location>
        <begin position="731"/>
        <end position="913"/>
    </location>
</feature>
<dbReference type="GO" id="GO:0006508">
    <property type="term" value="P:proteolysis"/>
    <property type="evidence" value="ECO:0007669"/>
    <property type="project" value="UniProtKB-KW"/>
</dbReference>
<feature type="compositionally biased region" description="Basic and acidic residues" evidence="6">
    <location>
        <begin position="1203"/>
        <end position="1221"/>
    </location>
</feature>
<dbReference type="Gene3D" id="3.40.50.1820">
    <property type="entry name" value="alpha/beta hydrolase"/>
    <property type="match status" value="1"/>
</dbReference>
<dbReference type="Pfam" id="PF00450">
    <property type="entry name" value="Peptidase_S10"/>
    <property type="match status" value="1"/>
</dbReference>
<feature type="compositionally biased region" description="Polar residues" evidence="6">
    <location>
        <begin position="1847"/>
        <end position="1857"/>
    </location>
</feature>
<feature type="compositionally biased region" description="Acidic residues" evidence="6">
    <location>
        <begin position="1761"/>
        <end position="1774"/>
    </location>
</feature>
<evidence type="ECO:0000256" key="7">
    <source>
        <dbReference type="SAM" id="SignalP"/>
    </source>
</evidence>
<feature type="region of interest" description="Disordered" evidence="6">
    <location>
        <begin position="1514"/>
        <end position="1539"/>
    </location>
</feature>
<dbReference type="EMBL" id="QGDH01000112">
    <property type="protein sequence ID" value="RAR06609.1"/>
    <property type="molecule type" value="Genomic_DNA"/>
</dbReference>
<feature type="compositionally biased region" description="Low complexity" evidence="6">
    <location>
        <begin position="942"/>
        <end position="954"/>
    </location>
</feature>
<feature type="compositionally biased region" description="Polar residues" evidence="6">
    <location>
        <begin position="873"/>
        <end position="883"/>
    </location>
</feature>
<evidence type="ECO:0000313" key="8">
    <source>
        <dbReference type="EMBL" id="RAR06609.1"/>
    </source>
</evidence>
<dbReference type="OrthoDB" id="443318at2759"/>
<feature type="compositionally biased region" description="Low complexity" evidence="6">
    <location>
        <begin position="755"/>
        <end position="777"/>
    </location>
</feature>
<feature type="compositionally biased region" description="Low complexity" evidence="6">
    <location>
        <begin position="1185"/>
        <end position="1194"/>
    </location>
</feature>
<feature type="compositionally biased region" description="Polar residues" evidence="6">
    <location>
        <begin position="902"/>
        <end position="911"/>
    </location>
</feature>
<keyword evidence="7" id="KW-0732">Signal</keyword>
<evidence type="ECO:0000256" key="4">
    <source>
        <dbReference type="ARBA" id="ARBA00022801"/>
    </source>
</evidence>
<feature type="compositionally biased region" description="Low complexity" evidence="6">
    <location>
        <begin position="831"/>
        <end position="843"/>
    </location>
</feature>